<reference evidence="1" key="1">
    <citation type="submission" date="2021-06" db="EMBL/GenBank/DDBJ databases">
        <authorList>
            <person name="Hodson N. C."/>
            <person name="Mongue J. A."/>
            <person name="Jaron S. K."/>
        </authorList>
    </citation>
    <scope>NUCLEOTIDE SEQUENCE</scope>
</reference>
<accession>A0A8J2KBJ3</accession>
<evidence type="ECO:0000313" key="1">
    <source>
        <dbReference type="EMBL" id="CAG7786736.1"/>
    </source>
</evidence>
<feature type="non-terminal residue" evidence="1">
    <location>
        <position position="1"/>
    </location>
</feature>
<keyword evidence="2" id="KW-1185">Reference proteome</keyword>
<dbReference type="EMBL" id="CAJVCH010324383">
    <property type="protein sequence ID" value="CAG7786736.1"/>
    <property type="molecule type" value="Genomic_DNA"/>
</dbReference>
<sequence length="9" mass="1064">MLQFVDALQ</sequence>
<gene>
    <name evidence="1" type="ORF">AFUS01_LOCUS25291</name>
</gene>
<proteinExistence type="predicted"/>
<dbReference type="Proteomes" id="UP000708208">
    <property type="component" value="Unassembled WGS sequence"/>
</dbReference>
<name>A0A8J2KBJ3_9HEXA</name>
<organism evidence="1 2">
    <name type="scientific">Allacma fusca</name>
    <dbReference type="NCBI Taxonomy" id="39272"/>
    <lineage>
        <taxon>Eukaryota</taxon>
        <taxon>Metazoa</taxon>
        <taxon>Ecdysozoa</taxon>
        <taxon>Arthropoda</taxon>
        <taxon>Hexapoda</taxon>
        <taxon>Collembola</taxon>
        <taxon>Symphypleona</taxon>
        <taxon>Sminthuridae</taxon>
        <taxon>Allacma</taxon>
    </lineage>
</organism>
<evidence type="ECO:0000313" key="2">
    <source>
        <dbReference type="Proteomes" id="UP000708208"/>
    </source>
</evidence>
<comment type="caution">
    <text evidence="1">The sequence shown here is derived from an EMBL/GenBank/DDBJ whole genome shotgun (WGS) entry which is preliminary data.</text>
</comment>
<protein>
    <submittedName>
        <fullName evidence="1">Uncharacterized protein</fullName>
    </submittedName>
</protein>